<evidence type="ECO:0000313" key="3">
    <source>
        <dbReference type="EMBL" id="HIY25698.1"/>
    </source>
</evidence>
<keyword evidence="1" id="KW-0472">Membrane</keyword>
<reference evidence="3" key="1">
    <citation type="journal article" date="2021" name="PeerJ">
        <title>Extensive microbial diversity within the chicken gut microbiome revealed by metagenomics and culture.</title>
        <authorList>
            <person name="Gilroy R."/>
            <person name="Ravi A."/>
            <person name="Getino M."/>
            <person name="Pursley I."/>
            <person name="Horton D.L."/>
            <person name="Alikhan N.F."/>
            <person name="Baker D."/>
            <person name="Gharbi K."/>
            <person name="Hall N."/>
            <person name="Watson M."/>
            <person name="Adriaenssens E.M."/>
            <person name="Foster-Nyarko E."/>
            <person name="Jarju S."/>
            <person name="Secka A."/>
            <person name="Antonio M."/>
            <person name="Oren A."/>
            <person name="Chaudhuri R.R."/>
            <person name="La Ragione R."/>
            <person name="Hildebrand F."/>
            <person name="Pallen M.J."/>
        </authorList>
    </citation>
    <scope>NUCLEOTIDE SEQUENCE</scope>
    <source>
        <strain evidence="3">1282</strain>
    </source>
</reference>
<accession>A0A9D1YED1</accession>
<protein>
    <submittedName>
        <fullName evidence="3">Stage III sporulation protein AE</fullName>
    </submittedName>
</protein>
<feature type="transmembrane region" description="Helical" evidence="1">
    <location>
        <begin position="293"/>
        <end position="321"/>
    </location>
</feature>
<dbReference type="AlphaFoldDB" id="A0A9D1YED1"/>
<feature type="transmembrane region" description="Helical" evidence="1">
    <location>
        <begin position="223"/>
        <end position="245"/>
    </location>
</feature>
<sequence length="370" mass="37255">MSGGKKAAVLLLVALCLLLPGSRAMAAEEDDLYERSGAQSLYDSLDGDTKEMLSWAGVEGAMVGGDLELTGLWQGLSQWTREQLGEPFRALAGVVAVAVLCRLAGCFEGKHLGETAPLVGSLACAVLLLEPLLGLLRQVEALAQSASAFLAASVPVYAGLLLAGGASVTGASYSFLPLAAGNGIPLLVNGFVLPLLRVFLALSLACSVSSAKLGKFTSSLYGAAKWTLAASVTLYSGLLSIQTALNAQVDAASGKTAKLLASSAIPIVGGALGDAVGAIQSSLLLVKSGVGAFGILAALCLFAPAMIQAGMWISVCTLGQIAGDLLEVPKLSGLLGALGSAAKMALAVLCSIFCVTVVTAAVVLFVKGSL</sequence>
<feature type="transmembrane region" description="Helical" evidence="1">
    <location>
        <begin position="148"/>
        <end position="171"/>
    </location>
</feature>
<gene>
    <name evidence="3" type="ORF">H9838_00810</name>
</gene>
<reference evidence="3" key="2">
    <citation type="submission" date="2021-04" db="EMBL/GenBank/DDBJ databases">
        <authorList>
            <person name="Gilroy R."/>
        </authorList>
    </citation>
    <scope>NUCLEOTIDE SEQUENCE</scope>
    <source>
        <strain evidence="3">1282</strain>
    </source>
</reference>
<keyword evidence="2" id="KW-0732">Signal</keyword>
<feature type="transmembrane region" description="Helical" evidence="1">
    <location>
        <begin position="341"/>
        <end position="366"/>
    </location>
</feature>
<keyword evidence="1" id="KW-0812">Transmembrane</keyword>
<evidence type="ECO:0000313" key="4">
    <source>
        <dbReference type="Proteomes" id="UP000823915"/>
    </source>
</evidence>
<keyword evidence="1" id="KW-1133">Transmembrane helix</keyword>
<evidence type="ECO:0000256" key="2">
    <source>
        <dbReference type="SAM" id="SignalP"/>
    </source>
</evidence>
<feature type="chain" id="PRO_5039424049" evidence="2">
    <location>
        <begin position="27"/>
        <end position="370"/>
    </location>
</feature>
<dbReference type="EMBL" id="DXDU01000010">
    <property type="protein sequence ID" value="HIY25698.1"/>
    <property type="molecule type" value="Genomic_DNA"/>
</dbReference>
<feature type="transmembrane region" description="Helical" evidence="1">
    <location>
        <begin position="265"/>
        <end position="286"/>
    </location>
</feature>
<organism evidence="3 4">
    <name type="scientific">Candidatus Acutalibacter pullistercoris</name>
    <dbReference type="NCBI Taxonomy" id="2838418"/>
    <lineage>
        <taxon>Bacteria</taxon>
        <taxon>Bacillati</taxon>
        <taxon>Bacillota</taxon>
        <taxon>Clostridia</taxon>
        <taxon>Eubacteriales</taxon>
        <taxon>Acutalibacteraceae</taxon>
        <taxon>Acutalibacter</taxon>
    </lineage>
</organism>
<dbReference type="Pfam" id="PF09546">
    <property type="entry name" value="Spore_III_AE"/>
    <property type="match status" value="1"/>
</dbReference>
<feature type="transmembrane region" description="Helical" evidence="1">
    <location>
        <begin position="191"/>
        <end position="211"/>
    </location>
</feature>
<dbReference type="Proteomes" id="UP000823915">
    <property type="component" value="Unassembled WGS sequence"/>
</dbReference>
<dbReference type="InterPro" id="IPR014194">
    <property type="entry name" value="Spore_III_AE"/>
</dbReference>
<comment type="caution">
    <text evidence="3">The sequence shown here is derived from an EMBL/GenBank/DDBJ whole genome shotgun (WGS) entry which is preliminary data.</text>
</comment>
<evidence type="ECO:0000256" key="1">
    <source>
        <dbReference type="SAM" id="Phobius"/>
    </source>
</evidence>
<name>A0A9D1YED1_9FIRM</name>
<feature type="transmembrane region" description="Helical" evidence="1">
    <location>
        <begin position="118"/>
        <end position="136"/>
    </location>
</feature>
<proteinExistence type="predicted"/>
<feature type="signal peptide" evidence="2">
    <location>
        <begin position="1"/>
        <end position="26"/>
    </location>
</feature>